<evidence type="ECO:0000256" key="1">
    <source>
        <dbReference type="SAM" id="Phobius"/>
    </source>
</evidence>
<feature type="transmembrane region" description="Helical" evidence="1">
    <location>
        <begin position="109"/>
        <end position="127"/>
    </location>
</feature>
<dbReference type="EMBL" id="LRDH01000098">
    <property type="protein sequence ID" value="PPV15527.1"/>
    <property type="molecule type" value="Genomic_DNA"/>
</dbReference>
<feature type="transmembrane region" description="Helical" evidence="1">
    <location>
        <begin position="43"/>
        <end position="62"/>
    </location>
</feature>
<organism evidence="2 3">
    <name type="scientific">Clostridium butyricum</name>
    <dbReference type="NCBI Taxonomy" id="1492"/>
    <lineage>
        <taxon>Bacteria</taxon>
        <taxon>Bacillati</taxon>
        <taxon>Bacillota</taxon>
        <taxon>Clostridia</taxon>
        <taxon>Eubacteriales</taxon>
        <taxon>Clostridiaceae</taxon>
        <taxon>Clostridium</taxon>
    </lineage>
</organism>
<dbReference type="RefSeq" id="WP_043664129.1">
    <property type="nucleotide sequence ID" value="NZ_JSEG01000010.1"/>
</dbReference>
<dbReference type="Gene3D" id="2.130.10.10">
    <property type="entry name" value="YVTN repeat-like/Quinoprotein amine dehydrogenase"/>
    <property type="match status" value="1"/>
</dbReference>
<reference evidence="2 3" key="1">
    <citation type="submission" date="2016-01" db="EMBL/GenBank/DDBJ databases">
        <title>Characterization of the Clostridium difficile lineages that are prevalent in Hong Kong and China.</title>
        <authorList>
            <person name="Kwok J.S.-L."/>
            <person name="Lam W.-Y."/>
            <person name="Ip M."/>
            <person name="Chan T.-F."/>
            <person name="Hawkey P.M."/>
            <person name="Tsui S.K.-W."/>
        </authorList>
    </citation>
    <scope>NUCLEOTIDE SEQUENCE [LARGE SCALE GENOMIC DNA]</scope>
    <source>
        <strain evidence="2 3">300064</strain>
    </source>
</reference>
<dbReference type="AlphaFoldDB" id="A0A2S7FBS8"/>
<keyword evidence="1" id="KW-0472">Membrane</keyword>
<dbReference type="InterPro" id="IPR036278">
    <property type="entry name" value="Sialidase_sf"/>
</dbReference>
<gene>
    <name evidence="2" type="ORF">AWN73_11420</name>
</gene>
<accession>A0A2S7FBS8</accession>
<proteinExistence type="predicted"/>
<dbReference type="Proteomes" id="UP000238081">
    <property type="component" value="Unassembled WGS sequence"/>
</dbReference>
<protein>
    <submittedName>
        <fullName evidence="2">Uncharacterized protein</fullName>
    </submittedName>
</protein>
<dbReference type="SUPFAM" id="SSF50939">
    <property type="entry name" value="Sialidases"/>
    <property type="match status" value="1"/>
</dbReference>
<keyword evidence="1" id="KW-1133">Transmembrane helix</keyword>
<evidence type="ECO:0000313" key="2">
    <source>
        <dbReference type="EMBL" id="PPV15527.1"/>
    </source>
</evidence>
<dbReference type="InterPro" id="IPR015943">
    <property type="entry name" value="WD40/YVTN_repeat-like_dom_sf"/>
</dbReference>
<name>A0A2S7FBS8_CLOBU</name>
<feature type="transmembrane region" description="Helical" evidence="1">
    <location>
        <begin position="9"/>
        <end position="31"/>
    </location>
</feature>
<comment type="caution">
    <text evidence="2">The sequence shown here is derived from an EMBL/GenBank/DDBJ whole genome shotgun (WGS) entry which is preliminary data.</text>
</comment>
<keyword evidence="1" id="KW-0812">Transmembrane</keyword>
<evidence type="ECO:0000313" key="3">
    <source>
        <dbReference type="Proteomes" id="UP000238081"/>
    </source>
</evidence>
<sequence length="512" mass="59210">MNINKKAKILINMIINPLFLLVYFITWYNLYKLCMYGKSNVNIMILSLCIIFLIVWFIRYLYKVLKDKNEVEILVKEKEKKYELENKVLKYDVHMINEKTKKESILKSVWSYLAIFILVGTTLFYGAEIYSSAAKYNGKLSWFLEELFNKKTVDFTHNNIYDDGVEGILSDIREKVDMPEDLYMSKNFVVNFKEDGTITSFDTFLYGTDEKNQLKSFLISYDYEKCNNITIYLNGDVNDDYSKDKSLDPFIETMKVVNLKNDVNKWSGEDKYEVSYSGKINFEYSQEGIEYIDSNGNMKNDKYVSSNMTGYIVSLYIPGKEREYCPIRYNMVRDLENISEDLDVNYQSDEGIEKYFLSGDEGYELLITGSALGSRSYSLYGTYNGGETWNIINEDPFNGDMGTADGMTFINEKLGFLSLSKSGGEYGVLYKTQDGGNSYTKVEIPTRSISLINGKCYNPFVFPKIPYEENGVLYLTVGQGSMGDYNNGVVGLYESKDYGETWEFVREMNEER</sequence>